<dbReference type="AlphaFoldDB" id="A0A8H4NQR3"/>
<evidence type="ECO:0000313" key="3">
    <source>
        <dbReference type="Proteomes" id="UP000605986"/>
    </source>
</evidence>
<comment type="caution">
    <text evidence="2">The sequence shown here is derived from an EMBL/GenBank/DDBJ whole genome shotgun (WGS) entry which is preliminary data.</text>
</comment>
<feature type="compositionally biased region" description="Low complexity" evidence="1">
    <location>
        <begin position="82"/>
        <end position="92"/>
    </location>
</feature>
<dbReference type="OrthoDB" id="3219467at2759"/>
<protein>
    <submittedName>
        <fullName evidence="2">Uncharacterized protein</fullName>
    </submittedName>
</protein>
<evidence type="ECO:0000313" key="2">
    <source>
        <dbReference type="EMBL" id="KAF4440761.1"/>
    </source>
</evidence>
<dbReference type="EMBL" id="JAADJG010000645">
    <property type="protein sequence ID" value="KAF4440761.1"/>
    <property type="molecule type" value="Genomic_DNA"/>
</dbReference>
<organism evidence="2 3">
    <name type="scientific">Fusarium austroafricanum</name>
    <dbReference type="NCBI Taxonomy" id="2364996"/>
    <lineage>
        <taxon>Eukaryota</taxon>
        <taxon>Fungi</taxon>
        <taxon>Dikarya</taxon>
        <taxon>Ascomycota</taxon>
        <taxon>Pezizomycotina</taxon>
        <taxon>Sordariomycetes</taxon>
        <taxon>Hypocreomycetidae</taxon>
        <taxon>Hypocreales</taxon>
        <taxon>Nectriaceae</taxon>
        <taxon>Fusarium</taxon>
        <taxon>Fusarium concolor species complex</taxon>
    </lineage>
</organism>
<name>A0A8H4NQR3_9HYPO</name>
<keyword evidence="3" id="KW-1185">Reference proteome</keyword>
<reference evidence="2" key="1">
    <citation type="submission" date="2020-01" db="EMBL/GenBank/DDBJ databases">
        <title>Identification and distribution of gene clusters putatively required for synthesis of sphingolipid metabolism inhibitors in phylogenetically diverse species of the filamentous fungus Fusarium.</title>
        <authorList>
            <person name="Kim H.-S."/>
            <person name="Busman M."/>
            <person name="Brown D.W."/>
            <person name="Divon H."/>
            <person name="Uhlig S."/>
            <person name="Proctor R.H."/>
        </authorList>
    </citation>
    <scope>NUCLEOTIDE SEQUENCE</scope>
    <source>
        <strain evidence="2">NRRL 53441</strain>
    </source>
</reference>
<accession>A0A8H4NQR3</accession>
<gene>
    <name evidence="2" type="ORF">F53441_12212</name>
</gene>
<dbReference type="Proteomes" id="UP000605986">
    <property type="component" value="Unassembled WGS sequence"/>
</dbReference>
<proteinExistence type="predicted"/>
<sequence>MEKKRRNRMELEYSYCLISEVEEKLPDDEFIKYLAKVEENPIREPHNAYKIEIPLNSNTTTFNGGFVVEEEQASLELGIPCSNSSSASTNSNEPTTIGGRVSHPQADPPLDPFEYLLFTYNAANPLTEDLKDTEFIFSGCKEDIRLPSVNPDTFIPLDALNDRIGRNADPEVRKKLYALDWLTFLTNTPTFDHVPQKTTKISGETVDEWRVSQEKSGFKAIFDGSHLLTSDNVGAVKSGSAAKFISQLLLPTGDDKPENYGKPKDLVKYIFKRWQDAVALANEDDTGIWYTTIQAAIHTAEQTLDKVKRKIVPPKDNIIQRDVVLLGCHPQGFYNVYISQDHHREMLSMKKIEPEKNDIIVVSNLEQRTSKFSSEFKKHTKDINKDITPDERVKTETRITQPYISLALQWPRCETQNAVMDGHSAVSVAQGLWKFECKRSAEWLHRSAYSFGGLCNNERKFGNPDFSQTPGNLVFGTYESNTAMIRYESYLKRLAQANRDVTLVTKTSCGEEGYPPWIAHRLHYTWQFNWKVEVQTEVTRTYTFNLFTMRNPSLFEVKVDEGFDGLWRTRSLKQ</sequence>
<feature type="region of interest" description="Disordered" evidence="1">
    <location>
        <begin position="80"/>
        <end position="105"/>
    </location>
</feature>
<evidence type="ECO:0000256" key="1">
    <source>
        <dbReference type="SAM" id="MobiDB-lite"/>
    </source>
</evidence>